<evidence type="ECO:0000256" key="1">
    <source>
        <dbReference type="SAM" id="MobiDB-lite"/>
    </source>
</evidence>
<protein>
    <submittedName>
        <fullName evidence="2">Uncharacterized protein</fullName>
    </submittedName>
</protein>
<dbReference type="EMBL" id="BARS01007063">
    <property type="protein sequence ID" value="GAF77759.1"/>
    <property type="molecule type" value="Genomic_DNA"/>
</dbReference>
<dbReference type="AlphaFoldDB" id="X0S9R6"/>
<comment type="caution">
    <text evidence="2">The sequence shown here is derived from an EMBL/GenBank/DDBJ whole genome shotgun (WGS) entry which is preliminary data.</text>
</comment>
<feature type="region of interest" description="Disordered" evidence="1">
    <location>
        <begin position="1"/>
        <end position="20"/>
    </location>
</feature>
<sequence length="105" mass="11954">MRDPAPDTFKGIHMAQEAQDREPMSTGWIFAAGPQAHLQGTYPWNPEPLAPEFLIGMHIYFGMSVGKPVRLDISDNKWNGSFLIMTPRDIYSFDEAPWDAPWDMV</sequence>
<evidence type="ECO:0000313" key="2">
    <source>
        <dbReference type="EMBL" id="GAF77759.1"/>
    </source>
</evidence>
<organism evidence="2">
    <name type="scientific">marine sediment metagenome</name>
    <dbReference type="NCBI Taxonomy" id="412755"/>
    <lineage>
        <taxon>unclassified sequences</taxon>
        <taxon>metagenomes</taxon>
        <taxon>ecological metagenomes</taxon>
    </lineage>
</organism>
<name>X0S9R6_9ZZZZ</name>
<proteinExistence type="predicted"/>
<gene>
    <name evidence="2" type="ORF">S01H1_13675</name>
</gene>
<reference evidence="2" key="1">
    <citation type="journal article" date="2014" name="Front. Microbiol.">
        <title>High frequency of phylogenetically diverse reductive dehalogenase-homologous genes in deep subseafloor sedimentary metagenomes.</title>
        <authorList>
            <person name="Kawai M."/>
            <person name="Futagami T."/>
            <person name="Toyoda A."/>
            <person name="Takaki Y."/>
            <person name="Nishi S."/>
            <person name="Hori S."/>
            <person name="Arai W."/>
            <person name="Tsubouchi T."/>
            <person name="Morono Y."/>
            <person name="Uchiyama I."/>
            <person name="Ito T."/>
            <person name="Fujiyama A."/>
            <person name="Inagaki F."/>
            <person name="Takami H."/>
        </authorList>
    </citation>
    <scope>NUCLEOTIDE SEQUENCE</scope>
    <source>
        <strain evidence="2">Expedition CK06-06</strain>
    </source>
</reference>
<accession>X0S9R6</accession>